<reference evidence="2 3" key="1">
    <citation type="submission" date="2024-04" db="EMBL/GenBank/DDBJ databases">
        <title>Phyllosticta paracitricarpa is synonymous to the EU quarantine fungus P. citricarpa based on phylogenomic analyses.</title>
        <authorList>
            <consortium name="Lawrence Berkeley National Laboratory"/>
            <person name="Van Ingen-Buijs V.A."/>
            <person name="Van Westerhoven A.C."/>
            <person name="Haridas S."/>
            <person name="Skiadas P."/>
            <person name="Martin F."/>
            <person name="Groenewald J.Z."/>
            <person name="Crous P.W."/>
            <person name="Seidl M.F."/>
        </authorList>
    </citation>
    <scope>NUCLEOTIDE SEQUENCE [LARGE SCALE GENOMIC DNA]</scope>
    <source>
        <strain evidence="2 3">CBS 122670</strain>
    </source>
</reference>
<feature type="region of interest" description="Disordered" evidence="1">
    <location>
        <begin position="100"/>
        <end position="136"/>
    </location>
</feature>
<feature type="region of interest" description="Disordered" evidence="1">
    <location>
        <begin position="158"/>
        <end position="228"/>
    </location>
</feature>
<accession>A0ABR1MF05</accession>
<organism evidence="2 3">
    <name type="scientific">Phyllosticta citricarpa</name>
    <dbReference type="NCBI Taxonomy" id="55181"/>
    <lineage>
        <taxon>Eukaryota</taxon>
        <taxon>Fungi</taxon>
        <taxon>Dikarya</taxon>
        <taxon>Ascomycota</taxon>
        <taxon>Pezizomycotina</taxon>
        <taxon>Dothideomycetes</taxon>
        <taxon>Dothideomycetes incertae sedis</taxon>
        <taxon>Botryosphaeriales</taxon>
        <taxon>Phyllostictaceae</taxon>
        <taxon>Phyllosticta</taxon>
    </lineage>
</organism>
<keyword evidence="3" id="KW-1185">Reference proteome</keyword>
<evidence type="ECO:0000313" key="3">
    <source>
        <dbReference type="Proteomes" id="UP001365128"/>
    </source>
</evidence>
<proteinExistence type="predicted"/>
<feature type="compositionally biased region" description="Basic and acidic residues" evidence="1">
    <location>
        <begin position="117"/>
        <end position="135"/>
    </location>
</feature>
<dbReference type="EMBL" id="JBBPDW010000012">
    <property type="protein sequence ID" value="KAK7547636.1"/>
    <property type="molecule type" value="Genomic_DNA"/>
</dbReference>
<dbReference type="Proteomes" id="UP001365128">
    <property type="component" value="Unassembled WGS sequence"/>
</dbReference>
<gene>
    <name evidence="2" type="ORF">IWX46DRAFT_655897</name>
</gene>
<name>A0ABR1MF05_9PEZI</name>
<evidence type="ECO:0000313" key="2">
    <source>
        <dbReference type="EMBL" id="KAK7547636.1"/>
    </source>
</evidence>
<sequence length="260" mass="28143">MIGGPSCFVRPRFCPFVFFADVVIQCGGADTPAFYYQSVGSFLTCRMHVVAGTACERQICVWNLIPRPVPSRRGPGDETVVLEVLSGGRSDDGMFVRPASNGLTPAPDGFGTGSAERTTEFSDSKGKSETAERRNRSMALAAGRWDGPTWVAVTGCLTASGPPASPRSMAEREGWKRPRHGAASQGLNGVKAGRTQKEVVQRVAGRSRQSKRVESGSRAKKRRSEEAVALPAERTTLALHGCIHTAKTRLREILEKRKKL</sequence>
<evidence type="ECO:0000256" key="1">
    <source>
        <dbReference type="SAM" id="MobiDB-lite"/>
    </source>
</evidence>
<comment type="caution">
    <text evidence="2">The sequence shown here is derived from an EMBL/GenBank/DDBJ whole genome shotgun (WGS) entry which is preliminary data.</text>
</comment>
<protein>
    <submittedName>
        <fullName evidence="2">Uncharacterized protein</fullName>
    </submittedName>
</protein>